<dbReference type="InterPro" id="IPR006311">
    <property type="entry name" value="TAT_signal"/>
</dbReference>
<keyword evidence="2" id="KW-0732">Signal</keyword>
<accession>A0A7W4XW96</accession>
<gene>
    <name evidence="4" type="ORF">FHR75_000792</name>
</gene>
<protein>
    <recommendedName>
        <fullName evidence="3">Phytase-like domain-containing protein</fullName>
    </recommendedName>
</protein>
<proteinExistence type="predicted"/>
<dbReference type="Pfam" id="PF13449">
    <property type="entry name" value="Phytase-like"/>
    <property type="match status" value="1"/>
</dbReference>
<dbReference type="AlphaFoldDB" id="A0A7W4XW96"/>
<evidence type="ECO:0000256" key="1">
    <source>
        <dbReference type="SAM" id="MobiDB-lite"/>
    </source>
</evidence>
<evidence type="ECO:0000313" key="4">
    <source>
        <dbReference type="EMBL" id="MBB2900004.1"/>
    </source>
</evidence>
<reference evidence="4 5" key="2">
    <citation type="submission" date="2020-08" db="EMBL/GenBank/DDBJ databases">
        <authorList>
            <person name="Partida-Martinez L."/>
            <person name="Huntemann M."/>
            <person name="Clum A."/>
            <person name="Wang J."/>
            <person name="Palaniappan K."/>
            <person name="Ritter S."/>
            <person name="Chen I.-M."/>
            <person name="Stamatis D."/>
            <person name="Reddy T."/>
            <person name="O'Malley R."/>
            <person name="Daum C."/>
            <person name="Shapiro N."/>
            <person name="Ivanova N."/>
            <person name="Kyrpides N."/>
            <person name="Woyke T."/>
        </authorList>
    </citation>
    <scope>NUCLEOTIDE SEQUENCE [LARGE SCALE GENOMIC DNA]</scope>
    <source>
        <strain evidence="4 5">AS2.23</strain>
    </source>
</reference>
<evidence type="ECO:0000256" key="2">
    <source>
        <dbReference type="SAM" id="SignalP"/>
    </source>
</evidence>
<reference evidence="4 5" key="1">
    <citation type="submission" date="2020-08" db="EMBL/GenBank/DDBJ databases">
        <title>The Agave Microbiome: Exploring the role of microbial communities in plant adaptations to desert environments.</title>
        <authorList>
            <person name="Partida-Martinez L.P."/>
        </authorList>
    </citation>
    <scope>NUCLEOTIDE SEQUENCE [LARGE SCALE GENOMIC DNA]</scope>
    <source>
        <strain evidence="4 5">AS2.23</strain>
    </source>
</reference>
<feature type="region of interest" description="Disordered" evidence="1">
    <location>
        <begin position="210"/>
        <end position="234"/>
    </location>
</feature>
<dbReference type="RefSeq" id="WP_183390437.1">
    <property type="nucleotide sequence ID" value="NZ_JACHVY010000001.1"/>
</dbReference>
<dbReference type="PANTHER" id="PTHR37957">
    <property type="entry name" value="BLR7070 PROTEIN"/>
    <property type="match status" value="1"/>
</dbReference>
<dbReference type="PROSITE" id="PS51318">
    <property type="entry name" value="TAT"/>
    <property type="match status" value="1"/>
</dbReference>
<organism evidence="4 5">
    <name type="scientific">Kineococcus radiotolerans</name>
    <dbReference type="NCBI Taxonomy" id="131568"/>
    <lineage>
        <taxon>Bacteria</taxon>
        <taxon>Bacillati</taxon>
        <taxon>Actinomycetota</taxon>
        <taxon>Actinomycetes</taxon>
        <taxon>Kineosporiales</taxon>
        <taxon>Kineosporiaceae</taxon>
        <taxon>Kineococcus</taxon>
    </lineage>
</organism>
<feature type="chain" id="PRO_5030724421" description="Phytase-like domain-containing protein" evidence="2">
    <location>
        <begin position="36"/>
        <end position="415"/>
    </location>
</feature>
<name>A0A7W4XW96_KINRA</name>
<feature type="signal peptide" evidence="2">
    <location>
        <begin position="1"/>
        <end position="35"/>
    </location>
</feature>
<sequence>MTVPPRTPARSPLRTRRTLAVAAALAAAALGGAVAASTATARDGARPHDAPAQSAKLLARQVLPAATFGEPVPSGAGIETANGVAVPFAAQPVQGFSGNLVQPDGSYLVLSDNGYGTKANSGDFLLAVHRLVDAGDGSLEVAPGGFTLSDPHHHVAWDLTREDRRLTGSDFDPESFRRAPDGTFWFGEEFGPYLLHTDAAGRLLEAPVPLPGVQSPDNPERGAAAPNLGSSKGFEGMAQSADGRYLFPLLEGPVTGDDPQDLRVMRYDTVQHRYRGEAFTYRLESPKNAIGDLTRVDDHRFLVLERDNGQGATAVFKAVFLVDTRVTDATGHPRKTQLVNLMAVPDPDGVAGELSAASGFLTFPFTTIESVDVTGEHTIVVGNDNNFPFSAGRTEGAPDANEFLTIEVQADLSAH</sequence>
<comment type="caution">
    <text evidence="4">The sequence shown here is derived from an EMBL/GenBank/DDBJ whole genome shotgun (WGS) entry which is preliminary data.</text>
</comment>
<dbReference type="EMBL" id="JACHVY010000001">
    <property type="protein sequence ID" value="MBB2900004.1"/>
    <property type="molecule type" value="Genomic_DNA"/>
</dbReference>
<dbReference type="InterPro" id="IPR027372">
    <property type="entry name" value="Phytase-like_dom"/>
</dbReference>
<dbReference type="PANTHER" id="PTHR37957:SF1">
    <property type="entry name" value="PHYTASE-LIKE DOMAIN-CONTAINING PROTEIN"/>
    <property type="match status" value="1"/>
</dbReference>
<evidence type="ECO:0000313" key="5">
    <source>
        <dbReference type="Proteomes" id="UP000533269"/>
    </source>
</evidence>
<evidence type="ECO:0000259" key="3">
    <source>
        <dbReference type="Pfam" id="PF13449"/>
    </source>
</evidence>
<dbReference type="Proteomes" id="UP000533269">
    <property type="component" value="Unassembled WGS sequence"/>
</dbReference>
<feature type="domain" description="Phytase-like" evidence="3">
    <location>
        <begin position="91"/>
        <end position="387"/>
    </location>
</feature>